<protein>
    <recommendedName>
        <fullName evidence="6">Medium/long-chain acyl-CoA thioesterase YigI</fullName>
        <ecNumber evidence="5">3.1.2.20</ecNumber>
    </recommendedName>
</protein>
<dbReference type="CDD" id="cd03443">
    <property type="entry name" value="PaaI_thioesterase"/>
    <property type="match status" value="1"/>
</dbReference>
<dbReference type="InterPro" id="IPR003736">
    <property type="entry name" value="PAAI_dom"/>
</dbReference>
<organism evidence="9 10">
    <name type="scientific">Amycolatopsis rhabdoformis</name>
    <dbReference type="NCBI Taxonomy" id="1448059"/>
    <lineage>
        <taxon>Bacteria</taxon>
        <taxon>Bacillati</taxon>
        <taxon>Actinomycetota</taxon>
        <taxon>Actinomycetes</taxon>
        <taxon>Pseudonocardiales</taxon>
        <taxon>Pseudonocardiaceae</taxon>
        <taxon>Amycolatopsis</taxon>
    </lineage>
</organism>
<evidence type="ECO:0000313" key="9">
    <source>
        <dbReference type="EMBL" id="WSE33255.1"/>
    </source>
</evidence>
<dbReference type="Pfam" id="PF03061">
    <property type="entry name" value="4HBT"/>
    <property type="match status" value="1"/>
</dbReference>
<evidence type="ECO:0000256" key="7">
    <source>
        <dbReference type="ARBA" id="ARBA00048062"/>
    </source>
</evidence>
<evidence type="ECO:0000256" key="2">
    <source>
        <dbReference type="ARBA" id="ARBA00035880"/>
    </source>
</evidence>
<dbReference type="EMBL" id="CP142149">
    <property type="protein sequence ID" value="WSE33255.1"/>
    <property type="molecule type" value="Genomic_DNA"/>
</dbReference>
<proteinExistence type="inferred from homology"/>
<name>A0ABZ1IFL4_9PSEU</name>
<accession>A0ABZ1IFL4</accession>
<comment type="catalytic activity">
    <reaction evidence="7">
        <text>a medium-chain fatty acyl-CoA + H2O = a medium-chain fatty acid + CoA + H(+)</text>
        <dbReference type="Rhea" id="RHEA:68184"/>
        <dbReference type="ChEBI" id="CHEBI:15377"/>
        <dbReference type="ChEBI" id="CHEBI:15378"/>
        <dbReference type="ChEBI" id="CHEBI:57287"/>
        <dbReference type="ChEBI" id="CHEBI:59558"/>
        <dbReference type="ChEBI" id="CHEBI:90546"/>
    </reaction>
</comment>
<feature type="domain" description="Thioesterase" evidence="8">
    <location>
        <begin position="52"/>
        <end position="123"/>
    </location>
</feature>
<evidence type="ECO:0000256" key="5">
    <source>
        <dbReference type="ARBA" id="ARBA00038894"/>
    </source>
</evidence>
<comment type="similarity">
    <text evidence="4">Belongs to the YigI thioesterase family.</text>
</comment>
<dbReference type="PANTHER" id="PTHR43240:SF20">
    <property type="entry name" value="MEDIUM_LONG-CHAIN ACYL-COA THIOESTERASE YIGI"/>
    <property type="match status" value="1"/>
</dbReference>
<dbReference type="Proteomes" id="UP001330812">
    <property type="component" value="Chromosome"/>
</dbReference>
<evidence type="ECO:0000256" key="6">
    <source>
        <dbReference type="ARBA" id="ARBA00040062"/>
    </source>
</evidence>
<reference evidence="9 10" key="1">
    <citation type="journal article" date="2015" name="Int. J. Syst. Evol. Microbiol.">
        <title>Amycolatopsis rhabdoformis sp. nov., an actinomycete isolated from a tropical forest soil.</title>
        <authorList>
            <person name="Souza W.R."/>
            <person name="Silva R.E."/>
            <person name="Goodfellow M."/>
            <person name="Busarakam K."/>
            <person name="Figueiro F.S."/>
            <person name="Ferreira D."/>
            <person name="Rodrigues-Filho E."/>
            <person name="Moraes L.A.B."/>
            <person name="Zucchi T.D."/>
        </authorList>
    </citation>
    <scope>NUCLEOTIDE SEQUENCE [LARGE SCALE GENOMIC DNA]</scope>
    <source>
        <strain evidence="9 10">NCIMB 14900</strain>
    </source>
</reference>
<comment type="catalytic activity">
    <reaction evidence="3">
        <text>a long-chain fatty acyl-CoA + H2O = a long-chain fatty acid + CoA + H(+)</text>
        <dbReference type="Rhea" id="RHEA:67680"/>
        <dbReference type="ChEBI" id="CHEBI:15377"/>
        <dbReference type="ChEBI" id="CHEBI:15378"/>
        <dbReference type="ChEBI" id="CHEBI:57287"/>
        <dbReference type="ChEBI" id="CHEBI:57560"/>
        <dbReference type="ChEBI" id="CHEBI:83139"/>
    </reaction>
</comment>
<dbReference type="Gene3D" id="3.10.129.10">
    <property type="entry name" value="Hotdog Thioesterase"/>
    <property type="match status" value="1"/>
</dbReference>
<dbReference type="InterPro" id="IPR006683">
    <property type="entry name" value="Thioestr_dom"/>
</dbReference>
<dbReference type="EC" id="3.1.2.20" evidence="5"/>
<comment type="catalytic activity">
    <reaction evidence="2">
        <text>a fatty acyl-CoA + H2O = a fatty acid + CoA + H(+)</text>
        <dbReference type="Rhea" id="RHEA:16781"/>
        <dbReference type="ChEBI" id="CHEBI:15377"/>
        <dbReference type="ChEBI" id="CHEBI:15378"/>
        <dbReference type="ChEBI" id="CHEBI:28868"/>
        <dbReference type="ChEBI" id="CHEBI:57287"/>
        <dbReference type="ChEBI" id="CHEBI:77636"/>
        <dbReference type="EC" id="3.1.2.20"/>
    </reaction>
</comment>
<evidence type="ECO:0000256" key="3">
    <source>
        <dbReference type="ARBA" id="ARBA00036002"/>
    </source>
</evidence>
<dbReference type="NCBIfam" id="TIGR00369">
    <property type="entry name" value="unchar_dom_1"/>
    <property type="match status" value="1"/>
</dbReference>
<keyword evidence="1 9" id="KW-0378">Hydrolase</keyword>
<evidence type="ECO:0000256" key="4">
    <source>
        <dbReference type="ARBA" id="ARBA00038381"/>
    </source>
</evidence>
<evidence type="ECO:0000256" key="1">
    <source>
        <dbReference type="ARBA" id="ARBA00022801"/>
    </source>
</evidence>
<dbReference type="GO" id="GO:0016787">
    <property type="term" value="F:hydrolase activity"/>
    <property type="evidence" value="ECO:0007669"/>
    <property type="project" value="UniProtKB-KW"/>
</dbReference>
<sequence length="145" mass="15259">MTEPNPDFAQAVRAVVLSMPAAKHLGFTFGRIERGEVEIVQPFREELSQHNGFFQGGVLGSLADFAAGSAAGTLLPAGWVNMTVDYTVKLVAPAQGEKVLARGRVVKAGRTTTVAAADLFACTGEQETLCATALVSMRNIPLPQG</sequence>
<evidence type="ECO:0000259" key="8">
    <source>
        <dbReference type="Pfam" id="PF03061"/>
    </source>
</evidence>
<dbReference type="PANTHER" id="PTHR43240">
    <property type="entry name" value="1,4-DIHYDROXY-2-NAPHTHOYL-COA THIOESTERASE 1"/>
    <property type="match status" value="1"/>
</dbReference>
<dbReference type="InterPro" id="IPR029069">
    <property type="entry name" value="HotDog_dom_sf"/>
</dbReference>
<evidence type="ECO:0000313" key="10">
    <source>
        <dbReference type="Proteomes" id="UP001330812"/>
    </source>
</evidence>
<keyword evidence="10" id="KW-1185">Reference proteome</keyword>
<dbReference type="SUPFAM" id="SSF54637">
    <property type="entry name" value="Thioesterase/thiol ester dehydrase-isomerase"/>
    <property type="match status" value="1"/>
</dbReference>
<gene>
    <name evidence="9" type="ORF">VSH64_14215</name>
</gene>
<dbReference type="RefSeq" id="WP_326836054.1">
    <property type="nucleotide sequence ID" value="NZ_CP142149.1"/>
</dbReference>